<accession>A0ABY4BMS6</accession>
<gene>
    <name evidence="2" type="ORF">MTP08_05005</name>
</gene>
<evidence type="ECO:0000313" key="2">
    <source>
        <dbReference type="EMBL" id="UOE39131.1"/>
    </source>
</evidence>
<feature type="signal peptide" evidence="1">
    <location>
        <begin position="1"/>
        <end position="20"/>
    </location>
</feature>
<reference evidence="2 3" key="1">
    <citation type="submission" date="2022-03" db="EMBL/GenBank/DDBJ databases">
        <title>Chryseobacterium sp. isolated from the Andong Sikhe.</title>
        <authorList>
            <person name="Won M."/>
            <person name="Kim S.-J."/>
            <person name="Kwon S.-W."/>
        </authorList>
    </citation>
    <scope>NUCLEOTIDE SEQUENCE [LARGE SCALE GENOMIC DNA]</scope>
    <source>
        <strain evidence="2 3">ADR-1</strain>
    </source>
</reference>
<keyword evidence="1" id="KW-0732">Signal</keyword>
<sequence length="240" mass="26651">MRTIVSIAVGLVFYLSPAQSQINKSFPVKANEQVVMKFDYPETIRVSTWEGNEIQITGTVDINNNESNQYFNIKDSKSANSLLIEGKIKDIDKIPHRITLKNGNGKIVLQSKEDLKKYAKENNLKNYSVTNGAAINITLDIKIPKSVKAKIESTYGVVELVNYNSNIDVNAIYGGIDAKIAEKITGKIMTETQFGKVYSNLDAPLSGKDLDNFQTFLTATPGSGPQYNLQSKFGNIYLRK</sequence>
<keyword evidence="3" id="KW-1185">Reference proteome</keyword>
<evidence type="ECO:0008006" key="4">
    <source>
        <dbReference type="Google" id="ProtNLM"/>
    </source>
</evidence>
<evidence type="ECO:0000313" key="3">
    <source>
        <dbReference type="Proteomes" id="UP000831068"/>
    </source>
</evidence>
<dbReference type="RefSeq" id="WP_243577302.1">
    <property type="nucleotide sequence ID" value="NZ_CP094529.1"/>
</dbReference>
<feature type="chain" id="PRO_5047547680" description="Adhesin domain-containing protein" evidence="1">
    <location>
        <begin position="21"/>
        <end position="240"/>
    </location>
</feature>
<evidence type="ECO:0000256" key="1">
    <source>
        <dbReference type="SAM" id="SignalP"/>
    </source>
</evidence>
<organism evidence="2 3">
    <name type="scientific">Chryseobacterium oryzae</name>
    <dbReference type="NCBI Taxonomy" id="2929799"/>
    <lineage>
        <taxon>Bacteria</taxon>
        <taxon>Pseudomonadati</taxon>
        <taxon>Bacteroidota</taxon>
        <taxon>Flavobacteriia</taxon>
        <taxon>Flavobacteriales</taxon>
        <taxon>Weeksellaceae</taxon>
        <taxon>Chryseobacterium group</taxon>
        <taxon>Chryseobacterium</taxon>
    </lineage>
</organism>
<dbReference type="Proteomes" id="UP000831068">
    <property type="component" value="Chromosome"/>
</dbReference>
<name>A0ABY4BMS6_9FLAO</name>
<protein>
    <recommendedName>
        <fullName evidence="4">Adhesin domain-containing protein</fullName>
    </recommendedName>
</protein>
<dbReference type="EMBL" id="CP094529">
    <property type="protein sequence ID" value="UOE39131.1"/>
    <property type="molecule type" value="Genomic_DNA"/>
</dbReference>
<proteinExistence type="predicted"/>